<dbReference type="OrthoDB" id="2019572at2759"/>
<keyword evidence="5" id="KW-1185">Reference proteome</keyword>
<dbReference type="InterPro" id="IPR002889">
    <property type="entry name" value="WSC_carb-bd"/>
</dbReference>
<dbReference type="EMBL" id="LAYC01000001">
    <property type="protein sequence ID" value="KYK60833.1"/>
    <property type="molecule type" value="Genomic_DNA"/>
</dbReference>
<evidence type="ECO:0000313" key="5">
    <source>
        <dbReference type="Proteomes" id="UP000076580"/>
    </source>
</evidence>
<dbReference type="PROSITE" id="PS50287">
    <property type="entry name" value="SRCR_2"/>
    <property type="match status" value="1"/>
</dbReference>
<dbReference type="GO" id="GO:0016020">
    <property type="term" value="C:membrane"/>
    <property type="evidence" value="ECO:0007669"/>
    <property type="project" value="InterPro"/>
</dbReference>
<name>A0A151GUV5_DRECN</name>
<evidence type="ECO:0000313" key="4">
    <source>
        <dbReference type="EMBL" id="KYK60833.1"/>
    </source>
</evidence>
<accession>A0A151GUV5</accession>
<organism evidence="4 5">
    <name type="scientific">Drechmeria coniospora</name>
    <name type="common">Nematophagous fungus</name>
    <name type="synonym">Meria coniospora</name>
    <dbReference type="NCBI Taxonomy" id="98403"/>
    <lineage>
        <taxon>Eukaryota</taxon>
        <taxon>Fungi</taxon>
        <taxon>Dikarya</taxon>
        <taxon>Ascomycota</taxon>
        <taxon>Pezizomycotina</taxon>
        <taxon>Sordariomycetes</taxon>
        <taxon>Hypocreomycetidae</taxon>
        <taxon>Hypocreales</taxon>
        <taxon>Ophiocordycipitaceae</taxon>
        <taxon>Drechmeria</taxon>
    </lineage>
</organism>
<dbReference type="AlphaFoldDB" id="A0A151GUV5"/>
<feature type="signal peptide" evidence="1">
    <location>
        <begin position="1"/>
        <end position="17"/>
    </location>
</feature>
<feature type="domain" description="SRCR" evidence="2">
    <location>
        <begin position="163"/>
        <end position="284"/>
    </location>
</feature>
<reference evidence="4 5" key="1">
    <citation type="journal article" date="2016" name="Sci. Rep.">
        <title>Insights into Adaptations to a Near-Obligate Nematode Endoparasitic Lifestyle from the Finished Genome of Drechmeria coniospora.</title>
        <authorList>
            <person name="Zhang L."/>
            <person name="Zhou Z."/>
            <person name="Guo Q."/>
            <person name="Fokkens L."/>
            <person name="Miskei M."/>
            <person name="Pocsi I."/>
            <person name="Zhang W."/>
            <person name="Chen M."/>
            <person name="Wang L."/>
            <person name="Sun Y."/>
            <person name="Donzelli B.G."/>
            <person name="Gibson D.M."/>
            <person name="Nelson D.R."/>
            <person name="Luo J.G."/>
            <person name="Rep M."/>
            <person name="Liu H."/>
            <person name="Yang S."/>
            <person name="Wang J."/>
            <person name="Krasnoff S.B."/>
            <person name="Xu Y."/>
            <person name="Molnar I."/>
            <person name="Lin M."/>
        </authorList>
    </citation>
    <scope>NUCLEOTIDE SEQUENCE [LARGE SCALE GENOMIC DNA]</scope>
    <source>
        <strain evidence="4 5">ARSEF 6962</strain>
    </source>
</reference>
<dbReference type="InParanoid" id="A0A151GUV5"/>
<dbReference type="Proteomes" id="UP000076580">
    <property type="component" value="Chromosome 01"/>
</dbReference>
<protein>
    <recommendedName>
        <fullName evidence="6">WSC domain-containing protein</fullName>
    </recommendedName>
</protein>
<dbReference type="GeneID" id="63714614"/>
<gene>
    <name evidence="4" type="ORF">DCS_01971</name>
</gene>
<comment type="caution">
    <text evidence="4">The sequence shown here is derived from an EMBL/GenBank/DDBJ whole genome shotgun (WGS) entry which is preliminary data.</text>
</comment>
<dbReference type="InterPro" id="IPR001190">
    <property type="entry name" value="SRCR"/>
</dbReference>
<evidence type="ECO:0000259" key="3">
    <source>
        <dbReference type="PROSITE" id="PS51212"/>
    </source>
</evidence>
<dbReference type="STRING" id="98403.A0A151GUV5"/>
<feature type="chain" id="PRO_5007580949" description="WSC domain-containing protein" evidence="1">
    <location>
        <begin position="18"/>
        <end position="361"/>
    </location>
</feature>
<evidence type="ECO:0008006" key="6">
    <source>
        <dbReference type="Google" id="ProtNLM"/>
    </source>
</evidence>
<dbReference type="SMART" id="SM00321">
    <property type="entry name" value="WSC"/>
    <property type="match status" value="1"/>
</dbReference>
<dbReference type="RefSeq" id="XP_040660185.1">
    <property type="nucleotide sequence ID" value="XM_040799302.1"/>
</dbReference>
<feature type="domain" description="WSC" evidence="3">
    <location>
        <begin position="47"/>
        <end position="136"/>
    </location>
</feature>
<evidence type="ECO:0000259" key="2">
    <source>
        <dbReference type="PROSITE" id="PS50287"/>
    </source>
</evidence>
<sequence>MRHSIALALGAGQVAWAVTTFSNTTATTAGPTTTPLPGPFLPPRVGAFRVVGCAGSSTRFPGFERTVTEDKMTLEICAAACPGRYFGVYFMDCYCGDVVDDATTSILADSKCSSRCPGKPEEACGGLTNLLQRREIPQTVLLSLYERIAATTTTEPPSGTTMTRTLTSTGIITTCPPEVTDCPLRRKKPSRKMICYGDYCAQDEYCDECERQRVVCDDDDCHTEACPSGYEKYWTELVVCTGGQDYKYSQCSGDACKRKITCDDGKCTVEKCTDDEFDRKFVCRGDDCEHESCTGDECWKKYQCSADSCKVQPVCPGNGTCTAPGSKTYTTPSSYPVQAGSSRVAIVYNLLAGAALAAFML</sequence>
<proteinExistence type="predicted"/>
<dbReference type="PROSITE" id="PS51212">
    <property type="entry name" value="WSC"/>
    <property type="match status" value="1"/>
</dbReference>
<keyword evidence="1" id="KW-0732">Signal</keyword>
<evidence type="ECO:0000256" key="1">
    <source>
        <dbReference type="SAM" id="SignalP"/>
    </source>
</evidence>